<keyword evidence="3 10" id="KW-0732">Signal</keyword>
<dbReference type="CDD" id="cd00305">
    <property type="entry name" value="Cu-Zn_Superoxide_Dismutase"/>
    <property type="match status" value="1"/>
</dbReference>
<evidence type="ECO:0000313" key="13">
    <source>
        <dbReference type="Proteomes" id="UP000183988"/>
    </source>
</evidence>
<name>A0A1M5IDX5_9BACI</name>
<evidence type="ECO:0000256" key="6">
    <source>
        <dbReference type="ARBA" id="ARBA00023157"/>
    </source>
</evidence>
<comment type="cofactor">
    <cofactor evidence="8">
        <name>Cu cation</name>
        <dbReference type="ChEBI" id="CHEBI:23378"/>
    </cofactor>
    <text evidence="8">Binds 1 copper ion per subunit.</text>
</comment>
<dbReference type="AlphaFoldDB" id="A0A1M5IDX5"/>
<dbReference type="STRING" id="930117.SAMN05216225_102334"/>
<dbReference type="EMBL" id="FQVW01000023">
    <property type="protein sequence ID" value="SHG26447.1"/>
    <property type="molecule type" value="Genomic_DNA"/>
</dbReference>
<protein>
    <recommendedName>
        <fullName evidence="8">Superoxide dismutase [Cu-Zn]</fullName>
        <ecNumber evidence="8">1.15.1.1</ecNumber>
    </recommendedName>
</protein>
<dbReference type="PROSITE" id="PS00332">
    <property type="entry name" value="SOD_CU_ZN_2"/>
    <property type="match status" value="1"/>
</dbReference>
<gene>
    <name evidence="12" type="ORF">SAMN05216225_102334</name>
</gene>
<feature type="region of interest" description="Disordered" evidence="9">
    <location>
        <begin position="26"/>
        <end position="46"/>
    </location>
</feature>
<comment type="cofactor">
    <cofactor evidence="8">
        <name>Zn(2+)</name>
        <dbReference type="ChEBI" id="CHEBI:29105"/>
    </cofactor>
    <text evidence="8">Binds 1 zinc ion per subunit.</text>
</comment>
<dbReference type="PANTHER" id="PTHR10003">
    <property type="entry name" value="SUPEROXIDE DISMUTASE CU-ZN -RELATED"/>
    <property type="match status" value="1"/>
</dbReference>
<dbReference type="InterPro" id="IPR018152">
    <property type="entry name" value="SOD_Cu/Zn_BS"/>
</dbReference>
<dbReference type="Pfam" id="PF00080">
    <property type="entry name" value="Sod_Cu"/>
    <property type="match status" value="1"/>
</dbReference>
<proteinExistence type="inferred from homology"/>
<comment type="function">
    <text evidence="7">Destroys radicals which are normally produced within the cells and which are toxic to biological systems. May play a role in favoring mycobacterial survival in phagocytes.</text>
</comment>
<reference evidence="12 13" key="1">
    <citation type="submission" date="2016-11" db="EMBL/GenBank/DDBJ databases">
        <authorList>
            <person name="Jaros S."/>
            <person name="Januszkiewicz K."/>
            <person name="Wedrychowicz H."/>
        </authorList>
    </citation>
    <scope>NUCLEOTIDE SEQUENCE [LARGE SCALE GENOMIC DNA]</scope>
    <source>
        <strain evidence="12 13">IBRC-M 10683</strain>
    </source>
</reference>
<evidence type="ECO:0000256" key="4">
    <source>
        <dbReference type="ARBA" id="ARBA00022833"/>
    </source>
</evidence>
<dbReference type="InterPro" id="IPR036423">
    <property type="entry name" value="SOD-like_Cu/Zn_dom_sf"/>
</dbReference>
<comment type="catalytic activity">
    <reaction evidence="8">
        <text>2 superoxide + 2 H(+) = H2O2 + O2</text>
        <dbReference type="Rhea" id="RHEA:20696"/>
        <dbReference type="ChEBI" id="CHEBI:15378"/>
        <dbReference type="ChEBI" id="CHEBI:15379"/>
        <dbReference type="ChEBI" id="CHEBI:16240"/>
        <dbReference type="ChEBI" id="CHEBI:18421"/>
        <dbReference type="EC" id="1.15.1.1"/>
    </reaction>
</comment>
<evidence type="ECO:0000256" key="3">
    <source>
        <dbReference type="ARBA" id="ARBA00022729"/>
    </source>
</evidence>
<dbReference type="EC" id="1.15.1.1" evidence="8"/>
<keyword evidence="6" id="KW-1015">Disulfide bond</keyword>
<evidence type="ECO:0000256" key="9">
    <source>
        <dbReference type="SAM" id="MobiDB-lite"/>
    </source>
</evidence>
<evidence type="ECO:0000256" key="8">
    <source>
        <dbReference type="RuleBase" id="RU000393"/>
    </source>
</evidence>
<keyword evidence="13" id="KW-1185">Reference proteome</keyword>
<evidence type="ECO:0000256" key="7">
    <source>
        <dbReference type="ARBA" id="ARBA00024900"/>
    </source>
</evidence>
<organism evidence="12 13">
    <name type="scientific">Ornithinibacillus halophilus</name>
    <dbReference type="NCBI Taxonomy" id="930117"/>
    <lineage>
        <taxon>Bacteria</taxon>
        <taxon>Bacillati</taxon>
        <taxon>Bacillota</taxon>
        <taxon>Bacilli</taxon>
        <taxon>Bacillales</taxon>
        <taxon>Bacillaceae</taxon>
        <taxon>Ornithinibacillus</taxon>
    </lineage>
</organism>
<dbReference type="GO" id="GO:0005507">
    <property type="term" value="F:copper ion binding"/>
    <property type="evidence" value="ECO:0007669"/>
    <property type="project" value="InterPro"/>
</dbReference>
<keyword evidence="5 8" id="KW-0186">Copper</keyword>
<keyword evidence="2 8" id="KW-0479">Metal-binding</keyword>
<feature type="chain" id="PRO_5038901939" description="Superoxide dismutase [Cu-Zn]" evidence="10">
    <location>
        <begin position="22"/>
        <end position="198"/>
    </location>
</feature>
<dbReference type="InterPro" id="IPR024134">
    <property type="entry name" value="SOD_Cu/Zn_/chaperone"/>
</dbReference>
<dbReference type="PRINTS" id="PR00068">
    <property type="entry name" value="CUZNDISMTASE"/>
</dbReference>
<evidence type="ECO:0000313" key="12">
    <source>
        <dbReference type="EMBL" id="SHG26447.1"/>
    </source>
</evidence>
<evidence type="ECO:0000256" key="1">
    <source>
        <dbReference type="ARBA" id="ARBA00010457"/>
    </source>
</evidence>
<comment type="similarity">
    <text evidence="1 8">Belongs to the Cu-Zn superoxide dismutase family.</text>
</comment>
<dbReference type="Gene3D" id="2.60.40.200">
    <property type="entry name" value="Superoxide dismutase, copper/zinc binding domain"/>
    <property type="match status" value="1"/>
</dbReference>
<dbReference type="PROSITE" id="PS51257">
    <property type="entry name" value="PROKAR_LIPOPROTEIN"/>
    <property type="match status" value="1"/>
</dbReference>
<dbReference type="SUPFAM" id="SSF49329">
    <property type="entry name" value="Cu,Zn superoxide dismutase-like"/>
    <property type="match status" value="1"/>
</dbReference>
<dbReference type="InterPro" id="IPR001424">
    <property type="entry name" value="SOD_Cu_Zn_dom"/>
</dbReference>
<dbReference type="GO" id="GO:0004784">
    <property type="term" value="F:superoxide dismutase activity"/>
    <property type="evidence" value="ECO:0007669"/>
    <property type="project" value="UniProtKB-EC"/>
</dbReference>
<dbReference type="Proteomes" id="UP000183988">
    <property type="component" value="Unassembled WGS sequence"/>
</dbReference>
<evidence type="ECO:0000256" key="5">
    <source>
        <dbReference type="ARBA" id="ARBA00023008"/>
    </source>
</evidence>
<feature type="domain" description="Superoxide dismutase copper/zinc binding" evidence="11">
    <location>
        <begin position="65"/>
        <end position="196"/>
    </location>
</feature>
<feature type="signal peptide" evidence="10">
    <location>
        <begin position="1"/>
        <end position="21"/>
    </location>
</feature>
<dbReference type="FunFam" id="2.60.40.200:FF:000005">
    <property type="entry name" value="Superoxide dismutase [Cu-Zn]"/>
    <property type="match status" value="1"/>
</dbReference>
<dbReference type="RefSeq" id="WP_234982654.1">
    <property type="nucleotide sequence ID" value="NZ_FQVW01000023.1"/>
</dbReference>
<feature type="compositionally biased region" description="Basic and acidic residues" evidence="9">
    <location>
        <begin position="27"/>
        <end position="37"/>
    </location>
</feature>
<evidence type="ECO:0000256" key="10">
    <source>
        <dbReference type="SAM" id="SignalP"/>
    </source>
</evidence>
<keyword evidence="8" id="KW-0560">Oxidoreductase</keyword>
<keyword evidence="4 8" id="KW-0862">Zinc</keyword>
<accession>A0A1M5IDX5</accession>
<sequence length="198" mass="21348">MLRKLLVLPIISITLIACGNADDVEDNQGKKETHNEPSIETASMEDVNEKALIVTLEDTKGEKVGKAKFEQRKKGVEITLVAENLPPGTHGFHIHEKGLCQAPTFGSAEGHFNPTKANHGFNDPEGPHAGDLPNIEVDEDGKVSKTVLAEMVTLEEGQEHSLFQEGGTSLMIHEKADDYQSQPSGDAGERIACGVIAE</sequence>
<evidence type="ECO:0000256" key="2">
    <source>
        <dbReference type="ARBA" id="ARBA00022723"/>
    </source>
</evidence>
<evidence type="ECO:0000259" key="11">
    <source>
        <dbReference type="Pfam" id="PF00080"/>
    </source>
</evidence>